<dbReference type="Gene3D" id="3.60.10.10">
    <property type="entry name" value="Endonuclease/exonuclease/phosphatase"/>
    <property type="match status" value="1"/>
</dbReference>
<feature type="domain" description="AMP-activated protein kinase glycogen-binding" evidence="3">
    <location>
        <begin position="23"/>
        <end position="91"/>
    </location>
</feature>
<dbReference type="CDD" id="cd02859">
    <property type="entry name" value="E_set_AMPKbeta_like_N"/>
    <property type="match status" value="1"/>
</dbReference>
<dbReference type="Gene3D" id="2.60.40.10">
    <property type="entry name" value="Immunoglobulins"/>
    <property type="match status" value="1"/>
</dbReference>
<dbReference type="SUPFAM" id="SSF56219">
    <property type="entry name" value="DNase I-like"/>
    <property type="match status" value="1"/>
</dbReference>
<dbReference type="AlphaFoldDB" id="A0A4U1IUX9"/>
<feature type="domain" description="Endonuclease/exonuclease/phosphatase" evidence="2">
    <location>
        <begin position="152"/>
        <end position="364"/>
    </location>
</feature>
<evidence type="ECO:0000313" key="5">
    <source>
        <dbReference type="Proteomes" id="UP000309215"/>
    </source>
</evidence>
<dbReference type="InterPro" id="IPR014756">
    <property type="entry name" value="Ig_E-set"/>
</dbReference>
<dbReference type="InterPro" id="IPR032640">
    <property type="entry name" value="AMPK1_CBM"/>
</dbReference>
<name>A0A4U1IUX9_9BACT</name>
<dbReference type="SUPFAM" id="SSF81296">
    <property type="entry name" value="E set domains"/>
    <property type="match status" value="1"/>
</dbReference>
<comment type="similarity">
    <text evidence="1">Belongs to the 5'-AMP-activated protein kinase beta subunit family.</text>
</comment>
<protein>
    <recommendedName>
        <fullName evidence="6">Endonuclease/exonuclease/phosphatase domain-containing protein</fullName>
    </recommendedName>
</protein>
<reference evidence="4 5" key="1">
    <citation type="submission" date="2019-04" db="EMBL/GenBank/DDBJ databases">
        <authorList>
            <person name="Li Y."/>
            <person name="Wang J."/>
        </authorList>
    </citation>
    <scope>NUCLEOTIDE SEQUENCE [LARGE SCALE GENOMIC DNA]</scope>
    <source>
        <strain evidence="4 5">DSM 14668</strain>
    </source>
</reference>
<organism evidence="4 5">
    <name type="scientific">Polyangium fumosum</name>
    <dbReference type="NCBI Taxonomy" id="889272"/>
    <lineage>
        <taxon>Bacteria</taxon>
        <taxon>Pseudomonadati</taxon>
        <taxon>Myxococcota</taxon>
        <taxon>Polyangia</taxon>
        <taxon>Polyangiales</taxon>
        <taxon>Polyangiaceae</taxon>
        <taxon>Polyangium</taxon>
    </lineage>
</organism>
<dbReference type="InterPro" id="IPR005135">
    <property type="entry name" value="Endo/exonuclease/phosphatase"/>
</dbReference>
<evidence type="ECO:0000259" key="3">
    <source>
        <dbReference type="Pfam" id="PF16561"/>
    </source>
</evidence>
<dbReference type="GO" id="GO:0003824">
    <property type="term" value="F:catalytic activity"/>
    <property type="evidence" value="ECO:0007669"/>
    <property type="project" value="InterPro"/>
</dbReference>
<evidence type="ECO:0000256" key="1">
    <source>
        <dbReference type="ARBA" id="ARBA00010926"/>
    </source>
</evidence>
<dbReference type="PANTHER" id="PTHR10343:SF84">
    <property type="entry name" value="5'-AMP-ACTIVATED PROTEIN KINASE SUBUNIT BETA-1"/>
    <property type="match status" value="1"/>
</dbReference>
<evidence type="ECO:0000313" key="4">
    <source>
        <dbReference type="EMBL" id="TKC98251.1"/>
    </source>
</evidence>
<dbReference type="InterPro" id="IPR050827">
    <property type="entry name" value="CRP1_MDG1_kinase"/>
</dbReference>
<dbReference type="Pfam" id="PF03372">
    <property type="entry name" value="Exo_endo_phos"/>
    <property type="match status" value="1"/>
</dbReference>
<comment type="caution">
    <text evidence="4">The sequence shown here is derived from an EMBL/GenBank/DDBJ whole genome shotgun (WGS) entry which is preliminary data.</text>
</comment>
<evidence type="ECO:0000259" key="2">
    <source>
        <dbReference type="Pfam" id="PF03372"/>
    </source>
</evidence>
<gene>
    <name evidence="4" type="ORF">E8A74_42015</name>
</gene>
<proteinExistence type="inferred from homology"/>
<dbReference type="Proteomes" id="UP000309215">
    <property type="component" value="Unassembled WGS sequence"/>
</dbReference>
<dbReference type="EMBL" id="SSMQ01000071">
    <property type="protein sequence ID" value="TKC98251.1"/>
    <property type="molecule type" value="Genomic_DNA"/>
</dbReference>
<dbReference type="InterPro" id="IPR013783">
    <property type="entry name" value="Ig-like_fold"/>
</dbReference>
<dbReference type="PANTHER" id="PTHR10343">
    <property type="entry name" value="5'-AMP-ACTIVATED PROTEIN KINASE , BETA SUBUNIT"/>
    <property type="match status" value="1"/>
</dbReference>
<dbReference type="RefSeq" id="WP_136934770.1">
    <property type="nucleotide sequence ID" value="NZ_SSMQ01000071.1"/>
</dbReference>
<evidence type="ECO:0008006" key="6">
    <source>
        <dbReference type="Google" id="ProtNLM"/>
    </source>
</evidence>
<dbReference type="OrthoDB" id="9811945at2"/>
<dbReference type="Pfam" id="PF16561">
    <property type="entry name" value="AMPK1_CBM"/>
    <property type="match status" value="1"/>
</dbReference>
<sequence length="376" mass="40884">MTRPDVVPSPGSHVAHDGSVSFVYRDERASSVLVAGDFTGWGKDPIPLVKREGTDLWVLTTRPLPRGVHAYKLVVDGRWTADPANPLDVDDGLGGRNAAFVVGGRDLGDPAAIRVLSLNLHTYQERGLRDGVVVNDSIPKIERIAFGVAAMGIDVLLLQEVGEHVSNPAEPNAGRILQEHLERFTRRRWEHVWREAHIGFDVYREGLSILSSGPIEDVAVLQLSEGPLARIALIARTTIKETKIRVGTTHVSWGSDGGTQVARLLAEAARLPGGDHAATLLAGDLNGSPEDRQVALFVERGYTDVGMATRNVWPTFGEKTLTSRIDYQMLRATAGRRAARIEAFVRVFDGAGPEDGLHPRVSDHAGIVGAYRWDMG</sequence>
<dbReference type="InterPro" id="IPR036691">
    <property type="entry name" value="Endo/exonu/phosph_ase_sf"/>
</dbReference>
<accession>A0A4U1IUX9</accession>
<keyword evidence="5" id="KW-1185">Reference proteome</keyword>